<dbReference type="Proteomes" id="UP000290189">
    <property type="component" value="Unassembled WGS sequence"/>
</dbReference>
<dbReference type="Proteomes" id="UP000039324">
    <property type="component" value="Unassembled WGS sequence"/>
</dbReference>
<dbReference type="GO" id="GO:0140053">
    <property type="term" value="P:mitochondrial gene expression"/>
    <property type="evidence" value="ECO:0007669"/>
    <property type="project" value="TreeGrafter"/>
</dbReference>
<dbReference type="InterPro" id="IPR011990">
    <property type="entry name" value="TPR-like_helical_dom_sf"/>
</dbReference>
<reference evidence="3 5" key="1">
    <citation type="submission" date="2015-02" db="EMBL/GenBank/DDBJ databases">
        <authorList>
            <person name="Chooi Y.-H."/>
        </authorList>
    </citation>
    <scope>NUCLEOTIDE SEQUENCE [LARGE SCALE GENOMIC DNA]</scope>
    <source>
        <strain evidence="3">E3</strain>
    </source>
</reference>
<protein>
    <recommendedName>
        <fullName evidence="2">PROP1-like PPR domain-containing protein</fullName>
    </recommendedName>
</protein>
<dbReference type="PANTHER" id="PTHR47938:SF35">
    <property type="entry name" value="PENTATRICOPEPTIDE REPEAT-CONTAINING PROTEIN 4, MITOCHONDRIAL-RELATED"/>
    <property type="match status" value="1"/>
</dbReference>
<evidence type="ECO:0000256" key="1">
    <source>
        <dbReference type="ARBA" id="ARBA00022737"/>
    </source>
</evidence>
<evidence type="ECO:0000313" key="3">
    <source>
        <dbReference type="EMBL" id="CEP03290.1"/>
    </source>
</evidence>
<feature type="domain" description="PROP1-like PPR" evidence="2">
    <location>
        <begin position="563"/>
        <end position="673"/>
    </location>
</feature>
<dbReference type="InterPro" id="IPR033443">
    <property type="entry name" value="PROP1-like_PPR_dom"/>
</dbReference>
<evidence type="ECO:0000313" key="4">
    <source>
        <dbReference type="EMBL" id="SPQ95527.1"/>
    </source>
</evidence>
<accession>A0A0G4J6V0</accession>
<keyword evidence="1" id="KW-0677">Repeat</keyword>
<name>A0A0G4J6V0_PLABS</name>
<reference evidence="4 6" key="2">
    <citation type="submission" date="2018-03" db="EMBL/GenBank/DDBJ databases">
        <authorList>
            <person name="Fogelqvist J."/>
        </authorList>
    </citation>
    <scope>NUCLEOTIDE SEQUENCE [LARGE SCALE GENOMIC DNA]</scope>
</reference>
<evidence type="ECO:0000259" key="2">
    <source>
        <dbReference type="Pfam" id="PF17177"/>
    </source>
</evidence>
<keyword evidence="5" id="KW-1185">Reference proteome</keyword>
<evidence type="ECO:0000313" key="5">
    <source>
        <dbReference type="Proteomes" id="UP000039324"/>
    </source>
</evidence>
<gene>
    <name evidence="3" type="ORF">PBRA_003049</name>
    <name evidence="4" type="ORF">PLBR_LOCUS2742</name>
</gene>
<sequence length="728" mass="82640">MLHRRCRGWVRPGAATSVRALSMSYRDRLPMVARKRTRTHEFEGSKLASKADYLVGRRNVAFREERMDWTRLLMQAGAHTRESLEYMVERLPEAMRREMVVYEILLSVMAFELRHPKLVRRKRPVTDVLCEMERILESIPDATGSPASYTAIYLTMDAHCSTCNWDRVSYFKGRLPDPCANDFIQLIMLFNAMGETTRCQSLLQCMNNLRLPVDTRTSLRLAVHIARNSPATEQRRQIVENLIFSRCRRSSNRVLYGHAAQALLHVSVDPSATFAEHIQPSAFTYALLLKRLASLSRFDQFARHFEAIPPGMVMEDHDCAVIASWLARRQQFDLCMRLAAYRSPSLHTLTTMIWRAGLVGDTRAAQRFASLWPAHAPKDAVALSAVARGLTFDFAECSKVVNQATSGVDGLLYSRLFYACKTAADLTDAWRCMLAHDVVPDVIVSIAIRHMCLEVIQPPSDMTRHRLYAELLSEGVMRMKATGRHWPALLDAVMVVAGKCSAFDAQWGAYYELRRHDIRPTGAAITEAVGMIYKEFGAQQAVTWLHIVERDTCRTFRSPRNRLLRLAAIDADAEFADRITREMAALKISPSLDSWNSLLMLHQRRNDWEACRRVFDEMRNVARLTPNAESWTALLHVCAIHSQAAQCGAILEVLSQSAMRIPLSAIQALEKAFGGLWLYEHTRGWNPAMPAPDPNEAALAKQDLERIRDIMNRPWTTSGARIAIMLPR</sequence>
<proteinExistence type="predicted"/>
<keyword evidence="4" id="KW-0496">Mitochondrion</keyword>
<dbReference type="PANTHER" id="PTHR47938">
    <property type="entry name" value="RESPIRATORY COMPLEX I CHAPERONE (CIA84), PUTATIVE (AFU_ORTHOLOGUE AFUA_2G06020)-RELATED"/>
    <property type="match status" value="1"/>
</dbReference>
<dbReference type="AlphaFoldDB" id="A0A0G4J6V0"/>
<dbReference type="Gene3D" id="1.25.40.10">
    <property type="entry name" value="Tetratricopeptide repeat domain"/>
    <property type="match status" value="1"/>
</dbReference>
<evidence type="ECO:0000313" key="6">
    <source>
        <dbReference type="Proteomes" id="UP000290189"/>
    </source>
</evidence>
<organism evidence="3 5">
    <name type="scientific">Plasmodiophora brassicae</name>
    <name type="common">Clubroot disease agent</name>
    <dbReference type="NCBI Taxonomy" id="37360"/>
    <lineage>
        <taxon>Eukaryota</taxon>
        <taxon>Sar</taxon>
        <taxon>Rhizaria</taxon>
        <taxon>Endomyxa</taxon>
        <taxon>Phytomyxea</taxon>
        <taxon>Plasmodiophorida</taxon>
        <taxon>Plasmodiophoridae</taxon>
        <taxon>Plasmodiophora</taxon>
    </lineage>
</organism>
<dbReference type="GO" id="GO:0005739">
    <property type="term" value="C:mitochondrion"/>
    <property type="evidence" value="ECO:0007669"/>
    <property type="project" value="TreeGrafter"/>
</dbReference>
<dbReference type="EMBL" id="OVEO01000004">
    <property type="protein sequence ID" value="SPQ95527.1"/>
    <property type="molecule type" value="Genomic_DNA"/>
</dbReference>
<dbReference type="EMBL" id="CDSF01000144">
    <property type="protein sequence ID" value="CEP03290.1"/>
    <property type="molecule type" value="Genomic_DNA"/>
</dbReference>
<dbReference type="Pfam" id="PF17177">
    <property type="entry name" value="PPR_long"/>
    <property type="match status" value="1"/>
</dbReference>
<geneLocation type="mitochondrion" evidence="4"/>
<dbReference type="GO" id="GO:0003729">
    <property type="term" value="F:mRNA binding"/>
    <property type="evidence" value="ECO:0007669"/>
    <property type="project" value="TreeGrafter"/>
</dbReference>